<dbReference type="AlphaFoldDB" id="A0A9J5ZXL6"/>
<dbReference type="Proteomes" id="UP000824120">
    <property type="component" value="Chromosome 3"/>
</dbReference>
<proteinExistence type="predicted"/>
<evidence type="ECO:0000313" key="2">
    <source>
        <dbReference type="Proteomes" id="UP000824120"/>
    </source>
</evidence>
<dbReference type="SUPFAM" id="SSF52047">
    <property type="entry name" value="RNI-like"/>
    <property type="match status" value="1"/>
</dbReference>
<gene>
    <name evidence="1" type="ORF">H5410_016530</name>
</gene>
<keyword evidence="2" id="KW-1185">Reference proteome</keyword>
<name>A0A9J5ZXL6_SOLCO</name>
<reference evidence="1 2" key="1">
    <citation type="submission" date="2020-09" db="EMBL/GenBank/DDBJ databases">
        <title>De no assembly of potato wild relative species, Solanum commersonii.</title>
        <authorList>
            <person name="Cho K."/>
        </authorList>
    </citation>
    <scope>NUCLEOTIDE SEQUENCE [LARGE SCALE GENOMIC DNA]</scope>
    <source>
        <strain evidence="1">LZ3.2</strain>
        <tissue evidence="1">Leaf</tissue>
    </source>
</reference>
<protein>
    <submittedName>
        <fullName evidence="1">Uncharacterized protein</fullName>
    </submittedName>
</protein>
<sequence>MNSCKKIEETIVVDRISQLSEALLIHIFSFTPTAQTLRTSEEVCALPEYLYTYSSMMTLVLRFCYFDANVVIAWKSIKSIKLKWIVLSNDHIMNLLLGFPALEAMELSCFKVTSEIRSSKLKRLNLISYNDD</sequence>
<evidence type="ECO:0000313" key="1">
    <source>
        <dbReference type="EMBL" id="KAG5616706.1"/>
    </source>
</evidence>
<accession>A0A9J5ZXL6</accession>
<dbReference type="EMBL" id="JACXVP010000003">
    <property type="protein sequence ID" value="KAG5616706.1"/>
    <property type="molecule type" value="Genomic_DNA"/>
</dbReference>
<comment type="caution">
    <text evidence="1">The sequence shown here is derived from an EMBL/GenBank/DDBJ whole genome shotgun (WGS) entry which is preliminary data.</text>
</comment>
<organism evidence="1 2">
    <name type="scientific">Solanum commersonii</name>
    <name type="common">Commerson's wild potato</name>
    <name type="synonym">Commerson's nightshade</name>
    <dbReference type="NCBI Taxonomy" id="4109"/>
    <lineage>
        <taxon>Eukaryota</taxon>
        <taxon>Viridiplantae</taxon>
        <taxon>Streptophyta</taxon>
        <taxon>Embryophyta</taxon>
        <taxon>Tracheophyta</taxon>
        <taxon>Spermatophyta</taxon>
        <taxon>Magnoliopsida</taxon>
        <taxon>eudicotyledons</taxon>
        <taxon>Gunneridae</taxon>
        <taxon>Pentapetalae</taxon>
        <taxon>asterids</taxon>
        <taxon>lamiids</taxon>
        <taxon>Solanales</taxon>
        <taxon>Solanaceae</taxon>
        <taxon>Solanoideae</taxon>
        <taxon>Solaneae</taxon>
        <taxon>Solanum</taxon>
    </lineage>
</organism>
<dbReference type="OrthoDB" id="1300531at2759"/>